<keyword evidence="2" id="KW-0808">Transferase</keyword>
<dbReference type="Pfam" id="PF01596">
    <property type="entry name" value="Methyltransf_3"/>
    <property type="match status" value="1"/>
</dbReference>
<evidence type="ECO:0000313" key="4">
    <source>
        <dbReference type="EMBL" id="GAA4233212.1"/>
    </source>
</evidence>
<organism evidence="4 5">
    <name type="scientific">Postechiella marina</name>
    <dbReference type="NCBI Taxonomy" id="943941"/>
    <lineage>
        <taxon>Bacteria</taxon>
        <taxon>Pseudomonadati</taxon>
        <taxon>Bacteroidota</taxon>
        <taxon>Flavobacteriia</taxon>
        <taxon>Flavobacteriales</taxon>
        <taxon>Flavobacteriaceae</taxon>
        <taxon>Postechiella</taxon>
    </lineage>
</organism>
<comment type="caution">
    <text evidence="4">The sequence shown here is derived from an EMBL/GenBank/DDBJ whole genome shotgun (WGS) entry which is preliminary data.</text>
</comment>
<evidence type="ECO:0000256" key="2">
    <source>
        <dbReference type="ARBA" id="ARBA00022679"/>
    </source>
</evidence>
<dbReference type="EMBL" id="BAABCA010000002">
    <property type="protein sequence ID" value="GAA4233212.1"/>
    <property type="molecule type" value="Genomic_DNA"/>
</dbReference>
<dbReference type="SUPFAM" id="SSF53335">
    <property type="entry name" value="S-adenosyl-L-methionine-dependent methyltransferases"/>
    <property type="match status" value="1"/>
</dbReference>
<dbReference type="InterPro" id="IPR029063">
    <property type="entry name" value="SAM-dependent_MTases_sf"/>
</dbReference>
<keyword evidence="3" id="KW-0949">S-adenosyl-L-methionine</keyword>
<dbReference type="PANTHER" id="PTHR43167">
    <property type="entry name" value="PUTATIVE (AFU_ORTHOLOGUE AFUA_6G01830)-RELATED"/>
    <property type="match status" value="1"/>
</dbReference>
<dbReference type="Proteomes" id="UP001501496">
    <property type="component" value="Unassembled WGS sequence"/>
</dbReference>
<sequence>MQGIIGLSSMVVQQIEINQINLVLNQLFNDSKNDRDIVNELFVNRAETSITPKDFKDVYLSISKKQGEYLVELIRDNNLKNIVEFGTSFGISTLFLAQGVLNTGGHIVTTELIESKVKRAIVNFKKAGVNNLIQVKTGHAIETLKNYNAPIDLLVLDGWKNLYLPLFKMLEHNFSSKTIVYVDNADMLESQTFLKIIKATGKYKLLPKFGGKVALIVTK</sequence>
<gene>
    <name evidence="4" type="ORF">GCM10022291_09680</name>
</gene>
<protein>
    <submittedName>
        <fullName evidence="4">Class I SAM-dependent methyltransferase</fullName>
    </submittedName>
</protein>
<accession>A0ABP8C3T1</accession>
<dbReference type="InterPro" id="IPR002935">
    <property type="entry name" value="SAM_O-MeTrfase"/>
</dbReference>
<keyword evidence="5" id="KW-1185">Reference proteome</keyword>
<evidence type="ECO:0000313" key="5">
    <source>
        <dbReference type="Proteomes" id="UP001501496"/>
    </source>
</evidence>
<dbReference type="PROSITE" id="PS51682">
    <property type="entry name" value="SAM_OMT_I"/>
    <property type="match status" value="1"/>
</dbReference>
<evidence type="ECO:0000256" key="3">
    <source>
        <dbReference type="ARBA" id="ARBA00022691"/>
    </source>
</evidence>
<evidence type="ECO:0000256" key="1">
    <source>
        <dbReference type="ARBA" id="ARBA00022603"/>
    </source>
</evidence>
<keyword evidence="1 4" id="KW-0489">Methyltransferase</keyword>
<proteinExistence type="predicted"/>
<dbReference type="PANTHER" id="PTHR43167:SF1">
    <property type="entry name" value="PUTATIVE (AFU_ORTHOLOGUE AFUA_6G01830)-RELATED"/>
    <property type="match status" value="1"/>
</dbReference>
<dbReference type="GO" id="GO:0032259">
    <property type="term" value="P:methylation"/>
    <property type="evidence" value="ECO:0007669"/>
    <property type="project" value="UniProtKB-KW"/>
</dbReference>
<dbReference type="Gene3D" id="3.40.50.150">
    <property type="entry name" value="Vaccinia Virus protein VP39"/>
    <property type="match status" value="1"/>
</dbReference>
<dbReference type="GO" id="GO:0008168">
    <property type="term" value="F:methyltransferase activity"/>
    <property type="evidence" value="ECO:0007669"/>
    <property type="project" value="UniProtKB-KW"/>
</dbReference>
<name>A0ABP8C3T1_9FLAO</name>
<reference evidence="5" key="1">
    <citation type="journal article" date="2019" name="Int. J. Syst. Evol. Microbiol.">
        <title>The Global Catalogue of Microorganisms (GCM) 10K type strain sequencing project: providing services to taxonomists for standard genome sequencing and annotation.</title>
        <authorList>
            <consortium name="The Broad Institute Genomics Platform"/>
            <consortium name="The Broad Institute Genome Sequencing Center for Infectious Disease"/>
            <person name="Wu L."/>
            <person name="Ma J."/>
        </authorList>
    </citation>
    <scope>NUCLEOTIDE SEQUENCE [LARGE SCALE GENOMIC DNA]</scope>
    <source>
        <strain evidence="5">JCM 17630</strain>
    </source>
</reference>